<dbReference type="EMBL" id="AP027141">
    <property type="protein sequence ID" value="BDV32184.1"/>
    <property type="molecule type" value="Genomic_DNA"/>
</dbReference>
<keyword evidence="3" id="KW-1185">Reference proteome</keyword>
<dbReference type="Proteomes" id="UP001317779">
    <property type="component" value="Chromosome"/>
</dbReference>
<keyword evidence="1" id="KW-1133">Transmembrane helix</keyword>
<feature type="transmembrane region" description="Helical" evidence="1">
    <location>
        <begin position="18"/>
        <end position="40"/>
    </location>
</feature>
<organism evidence="2 3">
    <name type="scientific">Microbacterium terricola</name>
    <dbReference type="NCBI Taxonomy" id="344163"/>
    <lineage>
        <taxon>Bacteria</taxon>
        <taxon>Bacillati</taxon>
        <taxon>Actinomycetota</taxon>
        <taxon>Actinomycetes</taxon>
        <taxon>Micrococcales</taxon>
        <taxon>Microbacteriaceae</taxon>
        <taxon>Microbacterium</taxon>
    </lineage>
</organism>
<reference evidence="2 3" key="1">
    <citation type="submission" date="2022-12" db="EMBL/GenBank/DDBJ databases">
        <title>Microbacterium terricola strain KV-448 chromosome, complete genome.</title>
        <authorList>
            <person name="Oshima T."/>
            <person name="Moriya T."/>
            <person name="Bessho Y."/>
        </authorList>
    </citation>
    <scope>NUCLEOTIDE SEQUENCE [LARGE SCALE GENOMIC DNA]</scope>
    <source>
        <strain evidence="2 3">KV-448</strain>
    </source>
</reference>
<sequence>MCPSCHSWQSYRKRSVPAMFTLIVITALSAIAIASTGIALHTDGYRRLPLDPARLP</sequence>
<gene>
    <name evidence="2" type="ORF">Microterr_28440</name>
</gene>
<name>A0ABM8E2I8_9MICO</name>
<keyword evidence="1" id="KW-0472">Membrane</keyword>
<protein>
    <submittedName>
        <fullName evidence="2">Uncharacterized protein</fullName>
    </submittedName>
</protein>
<keyword evidence="1" id="KW-0812">Transmembrane</keyword>
<evidence type="ECO:0000313" key="3">
    <source>
        <dbReference type="Proteomes" id="UP001317779"/>
    </source>
</evidence>
<evidence type="ECO:0000313" key="2">
    <source>
        <dbReference type="EMBL" id="BDV32184.1"/>
    </source>
</evidence>
<proteinExistence type="predicted"/>
<accession>A0ABM8E2I8</accession>
<evidence type="ECO:0000256" key="1">
    <source>
        <dbReference type="SAM" id="Phobius"/>
    </source>
</evidence>